<dbReference type="SUPFAM" id="SSF53822">
    <property type="entry name" value="Periplasmic binding protein-like I"/>
    <property type="match status" value="1"/>
</dbReference>
<dbReference type="AlphaFoldDB" id="A0A919P5N5"/>
<keyword evidence="3" id="KW-0804">Transcription</keyword>
<dbReference type="PROSITE" id="PS50932">
    <property type="entry name" value="HTH_LACI_2"/>
    <property type="match status" value="1"/>
</dbReference>
<dbReference type="GO" id="GO:0003700">
    <property type="term" value="F:DNA-binding transcription factor activity"/>
    <property type="evidence" value="ECO:0007669"/>
    <property type="project" value="TreeGrafter"/>
</dbReference>
<dbReference type="Proteomes" id="UP000642125">
    <property type="component" value="Unassembled WGS sequence"/>
</dbReference>
<accession>A0A919P5N5</accession>
<dbReference type="InterPro" id="IPR000843">
    <property type="entry name" value="HTH_LacI"/>
</dbReference>
<evidence type="ECO:0000259" key="4">
    <source>
        <dbReference type="PROSITE" id="PS50932"/>
    </source>
</evidence>
<evidence type="ECO:0000256" key="1">
    <source>
        <dbReference type="ARBA" id="ARBA00023015"/>
    </source>
</evidence>
<keyword evidence="1" id="KW-0805">Transcription regulation</keyword>
<dbReference type="InterPro" id="IPR046335">
    <property type="entry name" value="LacI/GalR-like_sensor"/>
</dbReference>
<dbReference type="InterPro" id="IPR010982">
    <property type="entry name" value="Lambda_DNA-bd_dom_sf"/>
</dbReference>
<evidence type="ECO:0000256" key="2">
    <source>
        <dbReference type="ARBA" id="ARBA00023125"/>
    </source>
</evidence>
<evidence type="ECO:0000256" key="3">
    <source>
        <dbReference type="ARBA" id="ARBA00023163"/>
    </source>
</evidence>
<comment type="caution">
    <text evidence="5">The sequence shown here is derived from an EMBL/GenBank/DDBJ whole genome shotgun (WGS) entry which is preliminary data.</text>
</comment>
<dbReference type="Pfam" id="PF13377">
    <property type="entry name" value="Peripla_BP_3"/>
    <property type="match status" value="1"/>
</dbReference>
<dbReference type="PANTHER" id="PTHR30146">
    <property type="entry name" value="LACI-RELATED TRANSCRIPTIONAL REPRESSOR"/>
    <property type="match status" value="1"/>
</dbReference>
<dbReference type="EMBL" id="BONO01000001">
    <property type="protein sequence ID" value="GIG34725.1"/>
    <property type="molecule type" value="Genomic_DNA"/>
</dbReference>
<evidence type="ECO:0000313" key="6">
    <source>
        <dbReference type="Proteomes" id="UP000642125"/>
    </source>
</evidence>
<reference evidence="5" key="1">
    <citation type="submission" date="2021-01" db="EMBL/GenBank/DDBJ databases">
        <title>Whole genome shotgun sequence of Cellulomonas pakistanensis NBRC 110800.</title>
        <authorList>
            <person name="Komaki H."/>
            <person name="Tamura T."/>
        </authorList>
    </citation>
    <scope>NUCLEOTIDE SEQUENCE</scope>
    <source>
        <strain evidence="5">NBRC 110800</strain>
    </source>
</reference>
<keyword evidence="6" id="KW-1185">Reference proteome</keyword>
<dbReference type="Gene3D" id="3.40.50.2300">
    <property type="match status" value="2"/>
</dbReference>
<dbReference type="SMART" id="SM00354">
    <property type="entry name" value="HTH_LACI"/>
    <property type="match status" value="1"/>
</dbReference>
<proteinExistence type="predicted"/>
<gene>
    <name evidence="5" type="ORF">Cpa01nite_01060</name>
</gene>
<evidence type="ECO:0000313" key="5">
    <source>
        <dbReference type="EMBL" id="GIG34725.1"/>
    </source>
</evidence>
<protein>
    <recommendedName>
        <fullName evidence="4">HTH lacI-type domain-containing protein</fullName>
    </recommendedName>
</protein>
<feature type="domain" description="HTH lacI-type" evidence="4">
    <location>
        <begin position="1"/>
        <end position="28"/>
    </location>
</feature>
<dbReference type="PANTHER" id="PTHR30146:SF33">
    <property type="entry name" value="TRANSCRIPTIONAL REGULATOR"/>
    <property type="match status" value="1"/>
</dbReference>
<name>A0A919P5N5_9CELL</name>
<dbReference type="GO" id="GO:0000976">
    <property type="term" value="F:transcription cis-regulatory region binding"/>
    <property type="evidence" value="ECO:0007669"/>
    <property type="project" value="TreeGrafter"/>
</dbReference>
<organism evidence="5 6">
    <name type="scientific">Cellulomonas pakistanensis</name>
    <dbReference type="NCBI Taxonomy" id="992287"/>
    <lineage>
        <taxon>Bacteria</taxon>
        <taxon>Bacillati</taxon>
        <taxon>Actinomycetota</taxon>
        <taxon>Actinomycetes</taxon>
        <taxon>Micrococcales</taxon>
        <taxon>Cellulomonadaceae</taxon>
        <taxon>Cellulomonas</taxon>
    </lineage>
</organism>
<sequence>MPETRTRVLQAAEDLDYRPSPAGRNLVRGRGDTIVLLVPRSTIGQNQQRAMERLTGYATAIGANAVLRFADSDPDSTATAVLRLRPLAVVDLGALTPATHDRLERQGVPTVPRPRGDADDTADIEDGIAELQVAESTRRGQRQVVYASLLDEQPDPWSPRRLAALTRATAQRGLEPPVAVAVPPESDAATQTLAPLLASTPLAVCAYNDVVALAVLAAARRLGRAVPDELSIVGVDHTPYGQLVEPRLSTISIDMNQVVDHAVAELGDLRGAGASAVNAAAGPILTLVRGGTS</sequence>
<dbReference type="Gene3D" id="1.10.260.40">
    <property type="entry name" value="lambda repressor-like DNA-binding domains"/>
    <property type="match status" value="1"/>
</dbReference>
<keyword evidence="2" id="KW-0238">DNA-binding</keyword>
<dbReference type="InterPro" id="IPR028082">
    <property type="entry name" value="Peripla_BP_I"/>
</dbReference>